<gene>
    <name evidence="2" type="ORF">BJZ21_002924</name>
</gene>
<keyword evidence="1" id="KW-1133">Transmembrane helix</keyword>
<protein>
    <submittedName>
        <fullName evidence="2">Uncharacterized protein</fullName>
    </submittedName>
</protein>
<feature type="transmembrane region" description="Helical" evidence="1">
    <location>
        <begin position="7"/>
        <end position="28"/>
    </location>
</feature>
<proteinExistence type="predicted"/>
<keyword evidence="1" id="KW-0812">Transmembrane</keyword>
<feature type="transmembrane region" description="Helical" evidence="1">
    <location>
        <begin position="100"/>
        <end position="121"/>
    </location>
</feature>
<accession>A0A7Y9E8K0</accession>
<evidence type="ECO:0000256" key="1">
    <source>
        <dbReference type="SAM" id="Phobius"/>
    </source>
</evidence>
<organism evidence="2 3">
    <name type="scientific">Nocardioides panaciterrulae</name>
    <dbReference type="NCBI Taxonomy" id="661492"/>
    <lineage>
        <taxon>Bacteria</taxon>
        <taxon>Bacillati</taxon>
        <taxon>Actinomycetota</taxon>
        <taxon>Actinomycetes</taxon>
        <taxon>Propionibacteriales</taxon>
        <taxon>Nocardioidaceae</taxon>
        <taxon>Nocardioides</taxon>
    </lineage>
</organism>
<name>A0A7Y9E8K0_9ACTN</name>
<dbReference type="AlphaFoldDB" id="A0A7Y9E8K0"/>
<keyword evidence="1" id="KW-0472">Membrane</keyword>
<dbReference type="RefSeq" id="WP_179664426.1">
    <property type="nucleotide sequence ID" value="NZ_JACCBG010000001.1"/>
</dbReference>
<feature type="transmembrane region" description="Helical" evidence="1">
    <location>
        <begin position="34"/>
        <end position="55"/>
    </location>
</feature>
<comment type="caution">
    <text evidence="2">The sequence shown here is derived from an EMBL/GenBank/DDBJ whole genome shotgun (WGS) entry which is preliminary data.</text>
</comment>
<sequence length="140" mass="14673">MIALHSPWRWAVASLLLIDAAVHVPLIGEHLEEAPYIGVLFIVLAAACVLLAAVVVLVDSPLVWLGCGMSSLLALAAFLLSRTVGLPEIGDDVGNWGEPLGYPAIAAEVLTISFAALVLASGQRTAHSHRRGTPARTSHP</sequence>
<keyword evidence="3" id="KW-1185">Reference proteome</keyword>
<dbReference type="Proteomes" id="UP000535511">
    <property type="component" value="Unassembled WGS sequence"/>
</dbReference>
<evidence type="ECO:0000313" key="3">
    <source>
        <dbReference type="Proteomes" id="UP000535511"/>
    </source>
</evidence>
<evidence type="ECO:0000313" key="2">
    <source>
        <dbReference type="EMBL" id="NYD42841.1"/>
    </source>
</evidence>
<feature type="transmembrane region" description="Helical" evidence="1">
    <location>
        <begin position="62"/>
        <end position="80"/>
    </location>
</feature>
<reference evidence="2 3" key="1">
    <citation type="submission" date="2020-07" db="EMBL/GenBank/DDBJ databases">
        <title>Sequencing the genomes of 1000 actinobacteria strains.</title>
        <authorList>
            <person name="Klenk H.-P."/>
        </authorList>
    </citation>
    <scope>NUCLEOTIDE SEQUENCE [LARGE SCALE GENOMIC DNA]</scope>
    <source>
        <strain evidence="2 3">DSM 21350</strain>
    </source>
</reference>
<dbReference type="EMBL" id="JACCBG010000001">
    <property type="protein sequence ID" value="NYD42841.1"/>
    <property type="molecule type" value="Genomic_DNA"/>
</dbReference>